<keyword evidence="2" id="KW-0732">Signal</keyword>
<feature type="chain" id="PRO_5047374359" description="Prokaryotic membrane lipoprotein lipid attachment site profile" evidence="2">
    <location>
        <begin position="25"/>
        <end position="232"/>
    </location>
</feature>
<feature type="compositionally biased region" description="Low complexity" evidence="1">
    <location>
        <begin position="25"/>
        <end position="37"/>
    </location>
</feature>
<organism evidence="3 4">
    <name type="scientific">Nocardioides cremeus</name>
    <dbReference type="NCBI Taxonomy" id="3058044"/>
    <lineage>
        <taxon>Bacteria</taxon>
        <taxon>Bacillati</taxon>
        <taxon>Actinomycetota</taxon>
        <taxon>Actinomycetes</taxon>
        <taxon>Propionibacteriales</taxon>
        <taxon>Nocardioidaceae</taxon>
        <taxon>Nocardioides</taxon>
    </lineage>
</organism>
<evidence type="ECO:0000313" key="3">
    <source>
        <dbReference type="EMBL" id="MDO3397438.1"/>
    </source>
</evidence>
<feature type="compositionally biased region" description="Acidic residues" evidence="1">
    <location>
        <begin position="47"/>
        <end position="65"/>
    </location>
</feature>
<proteinExistence type="predicted"/>
<gene>
    <name evidence="3" type="ORF">QWJ41_17060</name>
</gene>
<dbReference type="Proteomes" id="UP001168363">
    <property type="component" value="Unassembled WGS sequence"/>
</dbReference>
<reference evidence="3" key="1">
    <citation type="submission" date="2023-06" db="EMBL/GenBank/DDBJ databases">
        <title>Genome sequence of Nocardioides sp. SOB44.</title>
        <authorList>
            <person name="Zhang G."/>
        </authorList>
    </citation>
    <scope>NUCLEOTIDE SEQUENCE</scope>
    <source>
        <strain evidence="3">SOB44</strain>
    </source>
</reference>
<accession>A0ABT8TWG5</accession>
<evidence type="ECO:0000313" key="4">
    <source>
        <dbReference type="Proteomes" id="UP001168363"/>
    </source>
</evidence>
<comment type="caution">
    <text evidence="3">The sequence shown here is derived from an EMBL/GenBank/DDBJ whole genome shotgun (WGS) entry which is preliminary data.</text>
</comment>
<evidence type="ECO:0000256" key="2">
    <source>
        <dbReference type="SAM" id="SignalP"/>
    </source>
</evidence>
<dbReference type="PROSITE" id="PS51257">
    <property type="entry name" value="PROKAR_LIPOPROTEIN"/>
    <property type="match status" value="1"/>
</dbReference>
<evidence type="ECO:0000256" key="1">
    <source>
        <dbReference type="SAM" id="MobiDB-lite"/>
    </source>
</evidence>
<dbReference type="RefSeq" id="WP_302709618.1">
    <property type="nucleotide sequence ID" value="NZ_JAULSC010000021.1"/>
</dbReference>
<protein>
    <recommendedName>
        <fullName evidence="5">Prokaryotic membrane lipoprotein lipid attachment site profile</fullName>
    </recommendedName>
</protein>
<evidence type="ECO:0008006" key="5">
    <source>
        <dbReference type="Google" id="ProtNLM"/>
    </source>
</evidence>
<name>A0ABT8TWG5_9ACTN</name>
<sequence>MKPRPRTAPASLALLAVLAVGGLAACGGDDADTGSAAESPSAPSQDSPEDGSEDSSDDTATEDGTQEVSTDQVRLRLPEDWESLEAQEALAEADGEDGALAPIAERLGVPPAQLEATLQNVDLVAVAGGGAQGGVLTNVNVLHQPGELPEEQQFAQQLEQFADATGEVTTVDSAVGDVLRADYELDINGTAGQFVVLLAQVGDDVVTITVTSADADDAAEVADLVVDSLEEA</sequence>
<keyword evidence="4" id="KW-1185">Reference proteome</keyword>
<feature type="region of interest" description="Disordered" evidence="1">
    <location>
        <begin position="25"/>
        <end position="75"/>
    </location>
</feature>
<dbReference type="EMBL" id="JAULSC010000021">
    <property type="protein sequence ID" value="MDO3397438.1"/>
    <property type="molecule type" value="Genomic_DNA"/>
</dbReference>
<feature type="signal peptide" evidence="2">
    <location>
        <begin position="1"/>
        <end position="24"/>
    </location>
</feature>